<evidence type="ECO:0000313" key="2">
    <source>
        <dbReference type="Proteomes" id="UP001634007"/>
    </source>
</evidence>
<accession>A0ABD3KAE6</accession>
<dbReference type="EMBL" id="JBJKBG010000006">
    <property type="protein sequence ID" value="KAL3735579.1"/>
    <property type="molecule type" value="Genomic_DNA"/>
</dbReference>
<sequence length="138" mass="15213">MVVAAFAEVAKSELAPEFQVSIQEREYLPLDAPSNRRKPHQSCTAHRPLRCGHKPQPLHLLHVHLLLPLGYHSSVRVCVCMRVHEISLHGETENVEGREGGTFVSPSCRGVLGRQGQAAATFGRVGQATFYVVQVPIE</sequence>
<evidence type="ECO:0000313" key="1">
    <source>
        <dbReference type="EMBL" id="KAL3735579.1"/>
    </source>
</evidence>
<protein>
    <submittedName>
        <fullName evidence="1">Uncharacterized protein</fullName>
    </submittedName>
</protein>
<keyword evidence="2" id="KW-1185">Reference proteome</keyword>
<organism evidence="1 2">
    <name type="scientific">Eucalyptus globulus</name>
    <name type="common">Tasmanian blue gum</name>
    <dbReference type="NCBI Taxonomy" id="34317"/>
    <lineage>
        <taxon>Eukaryota</taxon>
        <taxon>Viridiplantae</taxon>
        <taxon>Streptophyta</taxon>
        <taxon>Embryophyta</taxon>
        <taxon>Tracheophyta</taxon>
        <taxon>Spermatophyta</taxon>
        <taxon>Magnoliopsida</taxon>
        <taxon>eudicotyledons</taxon>
        <taxon>Gunneridae</taxon>
        <taxon>Pentapetalae</taxon>
        <taxon>rosids</taxon>
        <taxon>malvids</taxon>
        <taxon>Myrtales</taxon>
        <taxon>Myrtaceae</taxon>
        <taxon>Myrtoideae</taxon>
        <taxon>Eucalypteae</taxon>
        <taxon>Eucalyptus</taxon>
    </lineage>
</organism>
<name>A0ABD3KAE6_EUCGL</name>
<proteinExistence type="predicted"/>
<dbReference type="Proteomes" id="UP001634007">
    <property type="component" value="Unassembled WGS sequence"/>
</dbReference>
<comment type="caution">
    <text evidence="1">The sequence shown here is derived from an EMBL/GenBank/DDBJ whole genome shotgun (WGS) entry which is preliminary data.</text>
</comment>
<dbReference type="AlphaFoldDB" id="A0ABD3KAE6"/>
<gene>
    <name evidence="1" type="ORF">ACJRO7_024664</name>
</gene>
<reference evidence="1 2" key="1">
    <citation type="submission" date="2024-11" db="EMBL/GenBank/DDBJ databases">
        <title>Chromosome-level genome assembly of Eucalyptus globulus Labill. provides insights into its genome evolution.</title>
        <authorList>
            <person name="Li X."/>
        </authorList>
    </citation>
    <scope>NUCLEOTIDE SEQUENCE [LARGE SCALE GENOMIC DNA]</scope>
    <source>
        <strain evidence="1">CL2024</strain>
        <tissue evidence="1">Fresh tender leaves</tissue>
    </source>
</reference>